<gene>
    <name evidence="1" type="ORF">C6V80_09985</name>
    <name evidence="2" type="ORF">EDC58_1902</name>
</gene>
<evidence type="ECO:0000313" key="2">
    <source>
        <dbReference type="EMBL" id="ROR38687.1"/>
    </source>
</evidence>
<evidence type="ECO:0000313" key="4">
    <source>
        <dbReference type="Proteomes" id="UP000298805"/>
    </source>
</evidence>
<geneLocation type="plasmid" evidence="1 4">
    <name>unnamed1</name>
</geneLocation>
<sequence length="1070" mass="125481">MAKLIIDPNDSKGFRFYLKTEEGETKLDKILQIEDGKLKTKITMDGVSANFITPATLALVLPRDIEEAKKVLEEHPEGVLYLSSITSESQYHTIDEIEIKDFKADFSNTKAKTELKAYETPERFFDFLGSLIEDEIKKRIFLEDNITKIETLIQKDKDFMGKITTKLQFVPIGQIKDAIKYLLNENDLNMSNFAEDYVKVAEEIKKEEKFFNLIEDLKFFLQKPLKELQSENVIQEIKKAKLTPLKIEKIGIFDPQAGSGKILDIFKNKGINSALLGTELRDIQNNDPDYKVITGVNFSIHKNVIKDVLESKKSHIPKNLIYYLNPPYTKDDEVAKDSIQSLPDNAFVMGLFPTKMAKFLKNILKGIIFEIPKELTGYNDSNAPENFLFIFGVKPSNNQLFSGAKYYKVDSYESIKKIIDEFLQDNYLVDSKLDEILTYYRAERNFDSFKNLLQKAIQDNEELYKNIERLRESISIDLIKEFFSPINRAIKGKVFQDSRFFVKDDKDEKKLSFFEVVQDLTLLNFYKNVMPETFKLIQLVAEKINYKLPHMEDNFRHYKLGDKYEGEKDLVTNKNLGMMKLYYYPDVIDISEQYSKDLLFKIVKEIAEDNKVNVTIDEEIEFKKLLQKADKLVFKNEKSISLEEGISYNNEVYVLTDKFGFDLAKLSCNVNDFFKKLQEYNLFNFDDFVDEVEISNEKLEKVISRFEEYMKNDVIDSILRFNFKIGTFEGFDEEAEFQEVKTKFIDEIIALKNKNVTQLLEFADKYKLIEFFQERIVFPDFKRQLKKEMDKTFPINNEEVKKKVYKFIVQSYENREITFFENERGAFFNELKKALKQKYEFKDEDYEDFILAVTDALTERYKAKRAIFTGYAKLALILKNYAKLITAKNFEEKKKIFMTDLFLKAFGLKPHQAKEAFNYLELSPNKKLEMLFWEMRAGKTRAMLAIGFLLSLYKNEKFQLLIETANTYDISQQILESFPFLFVDAGIYTPSGDLPLNDVYESIMYEEIIPNIPVYTQKYLIGKGDTADIIKKNFYKDFMEIKKLIDSNPDEYAKIYEKSDFAEILKVCRR</sequence>
<protein>
    <submittedName>
        <fullName evidence="2">Uncharacterized protein</fullName>
    </submittedName>
</protein>
<name>A0AAJ4RBA6_9BACT</name>
<evidence type="ECO:0000313" key="1">
    <source>
        <dbReference type="EMBL" id="QDD68174.1"/>
    </source>
</evidence>
<dbReference type="Proteomes" id="UP000272781">
    <property type="component" value="Unassembled WGS sequence"/>
</dbReference>
<dbReference type="AlphaFoldDB" id="A0AAJ4RBA6"/>
<evidence type="ECO:0000313" key="3">
    <source>
        <dbReference type="Proteomes" id="UP000272781"/>
    </source>
</evidence>
<organism evidence="2 3">
    <name type="scientific">Caminibacter pacificus</name>
    <dbReference type="NCBI Taxonomy" id="1424653"/>
    <lineage>
        <taxon>Bacteria</taxon>
        <taxon>Pseudomonadati</taxon>
        <taxon>Campylobacterota</taxon>
        <taxon>Epsilonproteobacteria</taxon>
        <taxon>Nautiliales</taxon>
        <taxon>Nautiliaceae</taxon>
        <taxon>Caminibacter</taxon>
    </lineage>
</organism>
<reference evidence="1 4" key="2">
    <citation type="submission" date="2019-06" db="EMBL/GenBank/DDBJ databases">
        <title>A comparative analysis of the Nautiliaceae.</title>
        <authorList>
            <person name="Grosche A."/>
            <person name="Smedile F."/>
            <person name="Vetriani C."/>
        </authorList>
    </citation>
    <scope>NUCLEOTIDE SEQUENCE [LARGE SCALE GENOMIC DNA]</scope>
    <source>
        <strain evidence="1 4">TB6</strain>
        <plasmid evidence="1 4">unnamed1</plasmid>
    </source>
</reference>
<dbReference type="RefSeq" id="WP_123353274.1">
    <property type="nucleotide sequence ID" value="NZ_CP040940.1"/>
</dbReference>
<proteinExistence type="predicted"/>
<dbReference type="EMBL" id="CP040940">
    <property type="protein sequence ID" value="QDD68174.1"/>
    <property type="molecule type" value="Genomic_DNA"/>
</dbReference>
<dbReference type="Proteomes" id="UP000298805">
    <property type="component" value="Plasmid unnamed1"/>
</dbReference>
<dbReference type="EMBL" id="RJVK01000006">
    <property type="protein sequence ID" value="ROR38687.1"/>
    <property type="molecule type" value="Genomic_DNA"/>
</dbReference>
<keyword evidence="4" id="KW-1185">Reference proteome</keyword>
<keyword evidence="1" id="KW-0614">Plasmid</keyword>
<reference evidence="2 3" key="1">
    <citation type="submission" date="2018-11" db="EMBL/GenBank/DDBJ databases">
        <title>Genomic Encyclopedia of Type Strains, Phase IV (KMG-IV): sequencing the most valuable type-strain genomes for metagenomic binning, comparative biology and taxonomic classification.</title>
        <authorList>
            <person name="Goeker M."/>
        </authorList>
    </citation>
    <scope>NUCLEOTIDE SEQUENCE [LARGE SCALE GENOMIC DNA]</scope>
    <source>
        <strain evidence="2 3">DSM 27783</strain>
    </source>
</reference>
<accession>A0AAJ4RBA6</accession>